<comment type="caution">
    <text evidence="1">The sequence shown here is derived from an EMBL/GenBank/DDBJ whole genome shotgun (WGS) entry which is preliminary data.</text>
</comment>
<dbReference type="AlphaFoldDB" id="A0AAE0JM38"/>
<dbReference type="EMBL" id="JAUEPP010000001">
    <property type="protein sequence ID" value="KAK3354106.1"/>
    <property type="molecule type" value="Genomic_DNA"/>
</dbReference>
<dbReference type="Proteomes" id="UP001278500">
    <property type="component" value="Unassembled WGS sequence"/>
</dbReference>
<protein>
    <submittedName>
        <fullName evidence="1">Uncharacterized protein</fullName>
    </submittedName>
</protein>
<evidence type="ECO:0000313" key="1">
    <source>
        <dbReference type="EMBL" id="KAK3354106.1"/>
    </source>
</evidence>
<reference evidence="1" key="1">
    <citation type="journal article" date="2023" name="Mol. Phylogenet. Evol.">
        <title>Genome-scale phylogeny and comparative genomics of the fungal order Sordariales.</title>
        <authorList>
            <person name="Hensen N."/>
            <person name="Bonometti L."/>
            <person name="Westerberg I."/>
            <person name="Brannstrom I.O."/>
            <person name="Guillou S."/>
            <person name="Cros-Aarteil S."/>
            <person name="Calhoun S."/>
            <person name="Haridas S."/>
            <person name="Kuo A."/>
            <person name="Mondo S."/>
            <person name="Pangilinan J."/>
            <person name="Riley R."/>
            <person name="LaButti K."/>
            <person name="Andreopoulos B."/>
            <person name="Lipzen A."/>
            <person name="Chen C."/>
            <person name="Yan M."/>
            <person name="Daum C."/>
            <person name="Ng V."/>
            <person name="Clum A."/>
            <person name="Steindorff A."/>
            <person name="Ohm R.A."/>
            <person name="Martin F."/>
            <person name="Silar P."/>
            <person name="Natvig D.O."/>
            <person name="Lalanne C."/>
            <person name="Gautier V."/>
            <person name="Ament-Velasquez S.L."/>
            <person name="Kruys A."/>
            <person name="Hutchinson M.I."/>
            <person name="Powell A.J."/>
            <person name="Barry K."/>
            <person name="Miller A.N."/>
            <person name="Grigoriev I.V."/>
            <person name="Debuchy R."/>
            <person name="Gladieux P."/>
            <person name="Hiltunen Thoren M."/>
            <person name="Johannesson H."/>
        </authorList>
    </citation>
    <scope>NUCLEOTIDE SEQUENCE</scope>
    <source>
        <strain evidence="1">CBS 560.94</strain>
    </source>
</reference>
<organism evidence="1 2">
    <name type="scientific">Neurospora tetraspora</name>
    <dbReference type="NCBI Taxonomy" id="94610"/>
    <lineage>
        <taxon>Eukaryota</taxon>
        <taxon>Fungi</taxon>
        <taxon>Dikarya</taxon>
        <taxon>Ascomycota</taxon>
        <taxon>Pezizomycotina</taxon>
        <taxon>Sordariomycetes</taxon>
        <taxon>Sordariomycetidae</taxon>
        <taxon>Sordariales</taxon>
        <taxon>Sordariaceae</taxon>
        <taxon>Neurospora</taxon>
    </lineage>
</organism>
<dbReference type="RefSeq" id="XP_062685484.1">
    <property type="nucleotide sequence ID" value="XM_062825853.1"/>
</dbReference>
<keyword evidence="2" id="KW-1185">Reference proteome</keyword>
<accession>A0AAE0JM38</accession>
<name>A0AAE0JM38_9PEZI</name>
<dbReference type="PROSITE" id="PS51257">
    <property type="entry name" value="PROKAR_LIPOPROTEIN"/>
    <property type="match status" value="1"/>
</dbReference>
<proteinExistence type="predicted"/>
<sequence>MIAVWKTSSGVVQQPQPATNTHTSSNLTVISCQSWYETACQTLFISILRRQDSESSNLRMLLFVFRNGRSLNLRDFAIPTCCVTGSLGSKLTVQSPICETPLLCAEAECGLAGKSGDVQGSNKGRAPLLSGNRQSLSIRSPPPFRWTAARRIRLPW</sequence>
<dbReference type="GeneID" id="87863007"/>
<gene>
    <name evidence="1" type="ORF">B0H65DRAFT_447198</name>
</gene>
<evidence type="ECO:0000313" key="2">
    <source>
        <dbReference type="Proteomes" id="UP001278500"/>
    </source>
</evidence>
<reference evidence="1" key="2">
    <citation type="submission" date="2023-06" db="EMBL/GenBank/DDBJ databases">
        <authorList>
            <consortium name="Lawrence Berkeley National Laboratory"/>
            <person name="Haridas S."/>
            <person name="Hensen N."/>
            <person name="Bonometti L."/>
            <person name="Westerberg I."/>
            <person name="Brannstrom I.O."/>
            <person name="Guillou S."/>
            <person name="Cros-Aarteil S."/>
            <person name="Calhoun S."/>
            <person name="Kuo A."/>
            <person name="Mondo S."/>
            <person name="Pangilinan J."/>
            <person name="Riley R."/>
            <person name="Labutti K."/>
            <person name="Andreopoulos B."/>
            <person name="Lipzen A."/>
            <person name="Chen C."/>
            <person name="Yanf M."/>
            <person name="Daum C."/>
            <person name="Ng V."/>
            <person name="Clum A."/>
            <person name="Steindorff A."/>
            <person name="Ohm R."/>
            <person name="Martin F."/>
            <person name="Silar P."/>
            <person name="Natvig D."/>
            <person name="Lalanne C."/>
            <person name="Gautier V."/>
            <person name="Ament-Velasquez S.L."/>
            <person name="Kruys A."/>
            <person name="Hutchinson M.I."/>
            <person name="Powell A.J."/>
            <person name="Barry K."/>
            <person name="Miller A.N."/>
            <person name="Grigoriev I.V."/>
            <person name="Debuchy R."/>
            <person name="Gladieux P."/>
            <person name="Thoren M.H."/>
            <person name="Johannesson H."/>
        </authorList>
    </citation>
    <scope>NUCLEOTIDE SEQUENCE</scope>
    <source>
        <strain evidence="1">CBS 560.94</strain>
    </source>
</reference>